<evidence type="ECO:0000313" key="4">
    <source>
        <dbReference type="Proteomes" id="UP000248597"/>
    </source>
</evidence>
<sequence length="378" mass="40295">MKTMATRSQNPADAIEIELIRSLYTGFVPSLIMSIGFLICGSLIAWRTGDTVLGLLLIPGALSTALRLGIARRDAARAARPRLGIEEARRLERRFAFAYLSFALILGLFGARLFLLPVVEAHLLMLALLIGYAAGVAAGVGLRPRVAIPSMVMAVVPPMLAALWGGDLLYVATAIMTLAFLAGGIGSLRGRHARALADIGRGLTFASLARQDALTALPNRLALREAYDEDGFEARAARLVAVHCLDLNGFKPVNDRFGHPMGDALLTLVGKRLASSLRDGDVAARLGGDEFAVFQRNIGHPDEARLLAQRIAATIGRPYVIGEQALEISTCVGYVVSDDPADDLERLITLADEALYSAKRSGASVRRYEPAAGARAAA</sequence>
<evidence type="ECO:0000313" key="3">
    <source>
        <dbReference type="EMBL" id="PZQ22338.1"/>
    </source>
</evidence>
<dbReference type="InterPro" id="IPR029787">
    <property type="entry name" value="Nucleotide_cyclase"/>
</dbReference>
<dbReference type="PANTHER" id="PTHR46663:SF2">
    <property type="entry name" value="GGDEF DOMAIN-CONTAINING PROTEIN"/>
    <property type="match status" value="1"/>
</dbReference>
<dbReference type="Gene3D" id="3.30.70.270">
    <property type="match status" value="1"/>
</dbReference>
<dbReference type="PANTHER" id="PTHR46663">
    <property type="entry name" value="DIGUANYLATE CYCLASE DGCT-RELATED"/>
    <property type="match status" value="1"/>
</dbReference>
<accession>A0A2W5L470</accession>
<evidence type="ECO:0000259" key="2">
    <source>
        <dbReference type="PROSITE" id="PS50887"/>
    </source>
</evidence>
<dbReference type="Pfam" id="PF00990">
    <property type="entry name" value="GGDEF"/>
    <property type="match status" value="1"/>
</dbReference>
<protein>
    <submittedName>
        <fullName evidence="3">GGDEF domain-containing protein</fullName>
    </submittedName>
</protein>
<dbReference type="NCBIfam" id="TIGR00254">
    <property type="entry name" value="GGDEF"/>
    <property type="match status" value="1"/>
</dbReference>
<gene>
    <name evidence="3" type="ORF">DI569_08490</name>
</gene>
<keyword evidence="1" id="KW-0812">Transmembrane</keyword>
<feature type="transmembrane region" description="Helical" evidence="1">
    <location>
        <begin position="95"/>
        <end position="115"/>
    </location>
</feature>
<dbReference type="EMBL" id="QFPJ01000015">
    <property type="protein sequence ID" value="PZQ22338.1"/>
    <property type="molecule type" value="Genomic_DNA"/>
</dbReference>
<dbReference type="InterPro" id="IPR043128">
    <property type="entry name" value="Rev_trsase/Diguanyl_cyclase"/>
</dbReference>
<organism evidence="3 4">
    <name type="scientific">Sphingopyxis macrogoltabida</name>
    <name type="common">Sphingomonas macrogoltabidus</name>
    <dbReference type="NCBI Taxonomy" id="33050"/>
    <lineage>
        <taxon>Bacteria</taxon>
        <taxon>Pseudomonadati</taxon>
        <taxon>Pseudomonadota</taxon>
        <taxon>Alphaproteobacteria</taxon>
        <taxon>Sphingomonadales</taxon>
        <taxon>Sphingomonadaceae</taxon>
        <taxon>Sphingopyxis</taxon>
    </lineage>
</organism>
<dbReference type="CDD" id="cd01949">
    <property type="entry name" value="GGDEF"/>
    <property type="match status" value="1"/>
</dbReference>
<keyword evidence="1" id="KW-1133">Transmembrane helix</keyword>
<proteinExistence type="predicted"/>
<feature type="transmembrane region" description="Helical" evidence="1">
    <location>
        <begin position="121"/>
        <end position="139"/>
    </location>
</feature>
<reference evidence="3 4" key="1">
    <citation type="submission" date="2017-08" db="EMBL/GenBank/DDBJ databases">
        <title>Infants hospitalized years apart are colonized by the same room-sourced microbial strains.</title>
        <authorList>
            <person name="Brooks B."/>
            <person name="Olm M.R."/>
            <person name="Firek B.A."/>
            <person name="Baker R."/>
            <person name="Thomas B.C."/>
            <person name="Morowitz M.J."/>
            <person name="Banfield J.F."/>
        </authorList>
    </citation>
    <scope>NUCLEOTIDE SEQUENCE [LARGE SCALE GENOMIC DNA]</scope>
    <source>
        <strain evidence="3">S2_005_003_R2_47</strain>
    </source>
</reference>
<comment type="caution">
    <text evidence="3">The sequence shown here is derived from an EMBL/GenBank/DDBJ whole genome shotgun (WGS) entry which is preliminary data.</text>
</comment>
<keyword evidence="1" id="KW-0472">Membrane</keyword>
<feature type="transmembrane region" description="Helical" evidence="1">
    <location>
        <begin position="21"/>
        <end position="46"/>
    </location>
</feature>
<name>A0A2W5L470_SPHMC</name>
<dbReference type="AlphaFoldDB" id="A0A2W5L470"/>
<feature type="transmembrane region" description="Helical" evidence="1">
    <location>
        <begin position="52"/>
        <end position="70"/>
    </location>
</feature>
<feature type="transmembrane region" description="Helical" evidence="1">
    <location>
        <begin position="170"/>
        <end position="188"/>
    </location>
</feature>
<dbReference type="SUPFAM" id="SSF55073">
    <property type="entry name" value="Nucleotide cyclase"/>
    <property type="match status" value="1"/>
</dbReference>
<dbReference type="PROSITE" id="PS50887">
    <property type="entry name" value="GGDEF"/>
    <property type="match status" value="1"/>
</dbReference>
<dbReference type="InterPro" id="IPR052163">
    <property type="entry name" value="DGC-Regulatory_Protein"/>
</dbReference>
<dbReference type="Proteomes" id="UP000248597">
    <property type="component" value="Unassembled WGS sequence"/>
</dbReference>
<dbReference type="InterPro" id="IPR000160">
    <property type="entry name" value="GGDEF_dom"/>
</dbReference>
<dbReference type="SMART" id="SM00267">
    <property type="entry name" value="GGDEF"/>
    <property type="match status" value="1"/>
</dbReference>
<evidence type="ECO:0000256" key="1">
    <source>
        <dbReference type="SAM" id="Phobius"/>
    </source>
</evidence>
<feature type="domain" description="GGDEF" evidence="2">
    <location>
        <begin position="238"/>
        <end position="371"/>
    </location>
</feature>